<protein>
    <submittedName>
        <fullName evidence="1">Uncharacterized protein</fullName>
    </submittedName>
</protein>
<evidence type="ECO:0000313" key="1">
    <source>
        <dbReference type="EMBL" id="OGL89889.1"/>
    </source>
</evidence>
<dbReference type="EMBL" id="MGEU01000050">
    <property type="protein sequence ID" value="OGL89889.1"/>
    <property type="molecule type" value="Genomic_DNA"/>
</dbReference>
<sequence>MEMKIEKRETAMAQSRVKGVIRDALYAVCGLEYDKIPKGMELWAVVEIFFVNAYQRMGRLGEQPKVNLYIENSEKCSCGRSGDLA</sequence>
<evidence type="ECO:0000313" key="2">
    <source>
        <dbReference type="Proteomes" id="UP000177750"/>
    </source>
</evidence>
<dbReference type="AlphaFoldDB" id="A0A1F7VHD8"/>
<organism evidence="1 2">
    <name type="scientific">Candidatus Uhrbacteria bacterium RIFCSPLOWO2_02_FULL_54_37</name>
    <dbReference type="NCBI Taxonomy" id="1802412"/>
    <lineage>
        <taxon>Bacteria</taxon>
        <taxon>Candidatus Uhriibacteriota</taxon>
    </lineage>
</organism>
<gene>
    <name evidence="1" type="ORF">A3J36_01510</name>
</gene>
<dbReference type="Proteomes" id="UP000177750">
    <property type="component" value="Unassembled WGS sequence"/>
</dbReference>
<proteinExistence type="predicted"/>
<name>A0A1F7VHD8_9BACT</name>
<reference evidence="1 2" key="1">
    <citation type="journal article" date="2016" name="Nat. Commun.">
        <title>Thousands of microbial genomes shed light on interconnected biogeochemical processes in an aquifer system.</title>
        <authorList>
            <person name="Anantharaman K."/>
            <person name="Brown C.T."/>
            <person name="Hug L.A."/>
            <person name="Sharon I."/>
            <person name="Castelle C.J."/>
            <person name="Probst A.J."/>
            <person name="Thomas B.C."/>
            <person name="Singh A."/>
            <person name="Wilkins M.J."/>
            <person name="Karaoz U."/>
            <person name="Brodie E.L."/>
            <person name="Williams K.H."/>
            <person name="Hubbard S.S."/>
            <person name="Banfield J.F."/>
        </authorList>
    </citation>
    <scope>NUCLEOTIDE SEQUENCE [LARGE SCALE GENOMIC DNA]</scope>
</reference>
<accession>A0A1F7VHD8</accession>
<comment type="caution">
    <text evidence="1">The sequence shown here is derived from an EMBL/GenBank/DDBJ whole genome shotgun (WGS) entry which is preliminary data.</text>
</comment>